<accession>A0A166GE08</accession>
<reference evidence="1" key="1">
    <citation type="journal article" date="2016" name="Nat. Genet.">
        <title>A high-quality carrot genome assembly provides new insights into carotenoid accumulation and asterid genome evolution.</title>
        <authorList>
            <person name="Iorizzo M."/>
            <person name="Ellison S."/>
            <person name="Senalik D."/>
            <person name="Zeng P."/>
            <person name="Satapoomin P."/>
            <person name="Huang J."/>
            <person name="Bowman M."/>
            <person name="Iovene M."/>
            <person name="Sanseverino W."/>
            <person name="Cavagnaro P."/>
            <person name="Yildiz M."/>
            <person name="Macko-Podgorni A."/>
            <person name="Moranska E."/>
            <person name="Grzebelus E."/>
            <person name="Grzebelus D."/>
            <person name="Ashrafi H."/>
            <person name="Zheng Z."/>
            <person name="Cheng S."/>
            <person name="Spooner D."/>
            <person name="Van Deynze A."/>
            <person name="Simon P."/>
        </authorList>
    </citation>
    <scope>NUCLEOTIDE SEQUENCE</scope>
    <source>
        <tissue evidence="1">Leaf</tissue>
    </source>
</reference>
<organism evidence="1 2">
    <name type="scientific">Daucus carota subsp. sativus</name>
    <name type="common">Carrot</name>
    <dbReference type="NCBI Taxonomy" id="79200"/>
    <lineage>
        <taxon>Eukaryota</taxon>
        <taxon>Viridiplantae</taxon>
        <taxon>Streptophyta</taxon>
        <taxon>Embryophyta</taxon>
        <taxon>Tracheophyta</taxon>
        <taxon>Spermatophyta</taxon>
        <taxon>Magnoliopsida</taxon>
        <taxon>eudicotyledons</taxon>
        <taxon>Gunneridae</taxon>
        <taxon>Pentapetalae</taxon>
        <taxon>asterids</taxon>
        <taxon>campanulids</taxon>
        <taxon>Apiales</taxon>
        <taxon>Apiaceae</taxon>
        <taxon>Apioideae</taxon>
        <taxon>Scandiceae</taxon>
        <taxon>Daucinae</taxon>
        <taxon>Daucus</taxon>
        <taxon>Daucus sect. Daucus</taxon>
    </lineage>
</organism>
<dbReference type="Gene3D" id="1.10.246.20">
    <property type="entry name" value="Coactivator CBP, KIX domain"/>
    <property type="match status" value="1"/>
</dbReference>
<dbReference type="AlphaFoldDB" id="A0A166GE08"/>
<name>A0A166GE08_DAUCS</name>
<dbReference type="GO" id="GO:0003712">
    <property type="term" value="F:transcription coregulator activity"/>
    <property type="evidence" value="ECO:0007669"/>
    <property type="project" value="InterPro"/>
</dbReference>
<proteinExistence type="predicted"/>
<reference evidence="1" key="2">
    <citation type="submission" date="2022-03" db="EMBL/GenBank/DDBJ databases">
        <title>Draft title - Genomic analysis of global carrot germplasm unveils the trajectory of domestication and the origin of high carotenoid orange carrot.</title>
        <authorList>
            <person name="Iorizzo M."/>
            <person name="Ellison S."/>
            <person name="Senalik D."/>
            <person name="Macko-Podgorni A."/>
            <person name="Grzebelus D."/>
            <person name="Bostan H."/>
            <person name="Rolling W."/>
            <person name="Curaba J."/>
            <person name="Simon P."/>
        </authorList>
    </citation>
    <scope>NUCLEOTIDE SEQUENCE</scope>
    <source>
        <tissue evidence="1">Leaf</tissue>
    </source>
</reference>
<protein>
    <submittedName>
        <fullName evidence="1">Uncharacterized protein</fullName>
    </submittedName>
</protein>
<sequence length="376" mass="42278">MPRPGPKPYECVRKVWHSDRHQPIRGSFIQEIFRVVHEIHSPATKKNKEWQEKLPVVVLRAEDIMYSKANSEAEYMDLKTLWDRTNDAINTIIRLDETIETGVYLQPCIEAALHLGCTPRRASRSQRNITPSYYLSPINPDKMTIPSSSLQNSVLGNHRTTNQFMSGCLDAGKTSFSFFGMPSPGPAVKPLYFGNPKPKDSKFNFDVPSKFNLDTPTKFSSHSMKASGICGKQNPYGKIKALGKPFEADVKDASCDSYGIDCDLSLRLGCLGSPGEKIETRVDKDLGNFSLMNPQGKKLTDSSIQIDKSFFKTSHICDSVDTCSTHQINEAENLNLKETARKRKSIMDHPLEDEDFSWRPKVPFHDFTARARNAGP</sequence>
<dbReference type="Gramene" id="KZN08854">
    <property type="protein sequence ID" value="KZN08854"/>
    <property type="gene ID" value="DCAR_001510"/>
</dbReference>
<keyword evidence="2" id="KW-1185">Reference proteome</keyword>
<dbReference type="PANTHER" id="PTHR35300">
    <property type="entry name" value="COACTIVATOR CBP, KIX DOMAIN-CONTAINING PROTEIN-RELATED"/>
    <property type="match status" value="1"/>
</dbReference>
<gene>
    <name evidence="1" type="ORF">DCAR_0101457</name>
</gene>
<evidence type="ECO:0000313" key="1">
    <source>
        <dbReference type="EMBL" id="WOG82294.1"/>
    </source>
</evidence>
<dbReference type="PANTHER" id="PTHR35300:SF5">
    <property type="entry name" value="HISTONE ACETYLTRANSFERASE"/>
    <property type="match status" value="1"/>
</dbReference>
<dbReference type="EMBL" id="CP093343">
    <property type="protein sequence ID" value="WOG82294.1"/>
    <property type="molecule type" value="Genomic_DNA"/>
</dbReference>
<dbReference type="InterPro" id="IPR036529">
    <property type="entry name" value="KIX_dom_sf"/>
</dbReference>
<evidence type="ECO:0000313" key="2">
    <source>
        <dbReference type="Proteomes" id="UP000077755"/>
    </source>
</evidence>
<dbReference type="GO" id="GO:0006355">
    <property type="term" value="P:regulation of DNA-templated transcription"/>
    <property type="evidence" value="ECO:0007669"/>
    <property type="project" value="InterPro"/>
</dbReference>
<dbReference type="Proteomes" id="UP000077755">
    <property type="component" value="Chromosome 1"/>
</dbReference>